<feature type="chain" id="PRO_5046168179" evidence="1">
    <location>
        <begin position="33"/>
        <end position="551"/>
    </location>
</feature>
<evidence type="ECO:0000313" key="2">
    <source>
        <dbReference type="EMBL" id="NMG25099.1"/>
    </source>
</evidence>
<feature type="signal peptide" evidence="1">
    <location>
        <begin position="1"/>
        <end position="32"/>
    </location>
</feature>
<gene>
    <name evidence="2" type="ORF">GO606_10245</name>
</gene>
<keyword evidence="3" id="KW-1185">Reference proteome</keyword>
<protein>
    <submittedName>
        <fullName evidence="2">DUF1302 family protein</fullName>
    </submittedName>
</protein>
<comment type="caution">
    <text evidence="2">The sequence shown here is derived from an EMBL/GenBank/DDBJ whole genome shotgun (WGS) entry which is preliminary data.</text>
</comment>
<keyword evidence="1" id="KW-0732">Signal</keyword>
<sequence length="551" mass="60528">MKLGVPGSRKDLPGALGLSPLVLAMIAASAAAAPTVNLGPDTTLDYSLTLSYTASSRTEKAAREFLDDLNNDDGTRNFKRGALITNRANALGEVRFKHDNVGALLRASTFYDWAYRSSNDNNSPDTVNKIGRHDEFTSRTRKLSGNNSRILDAFAYGNWALSDEKYLSVKAGRHVLAWGESLFWPNISQGQSPLDATKFNVPGTEAKEGYLPVGQLSTSLTLNPWLTLAGYYQYKWEKTELNPVGDYFGSDYFGPGAQFFRLAPGVISSLPDHTFRVANFAGEIKPKDEGQWGLGARFQLSDTTEFGLYHYRYHERVGAIFFDFTGTTQYSSFRRFGRKASPGSAPYYKLAYFDDVELTGLTLSTKIGDAVQIGADLSYRDGAPVYLDNGAPTRGQLTQGNLNFLYILGPSKLAHQTTLMGEVVHQRIEGVDKLTITGGLPGQNGTFDDFTYDTQTKGSTLLGIGALFDYPNVFDGWDLATKAIWTQNVDGSSMSGMGKDDRRLTLGADFKRLGNFTVGLTYVAFLGSPDIKNGRTLTDRDYVSLNVKHTF</sequence>
<name>A0ABX1PLD0_9RHOO</name>
<dbReference type="Pfam" id="PF06980">
    <property type="entry name" value="DUF1302"/>
    <property type="match status" value="1"/>
</dbReference>
<evidence type="ECO:0000313" key="3">
    <source>
        <dbReference type="Proteomes" id="UP000615989"/>
    </source>
</evidence>
<proteinExistence type="predicted"/>
<dbReference type="Proteomes" id="UP000615989">
    <property type="component" value="Unassembled WGS sequence"/>
</dbReference>
<dbReference type="EMBL" id="WTVG01000025">
    <property type="protein sequence ID" value="NMG25099.1"/>
    <property type="molecule type" value="Genomic_DNA"/>
</dbReference>
<evidence type="ECO:0000256" key="1">
    <source>
        <dbReference type="SAM" id="SignalP"/>
    </source>
</evidence>
<organism evidence="2 3">
    <name type="scientific">Aromatoleum anaerobium</name>
    <dbReference type="NCBI Taxonomy" id="182180"/>
    <lineage>
        <taxon>Bacteria</taxon>
        <taxon>Pseudomonadati</taxon>
        <taxon>Pseudomonadota</taxon>
        <taxon>Betaproteobacteria</taxon>
        <taxon>Rhodocyclales</taxon>
        <taxon>Rhodocyclaceae</taxon>
        <taxon>Aromatoleum</taxon>
    </lineage>
</organism>
<dbReference type="InterPro" id="IPR010727">
    <property type="entry name" value="DUF1302"/>
</dbReference>
<accession>A0ABX1PLD0</accession>
<reference evidence="2" key="1">
    <citation type="submission" date="2019-12" db="EMBL/GenBank/DDBJ databases">
        <title>Comparative genomics gives insights into the taxonomy of the Azoarcus-Aromatoleum group and reveals separate origins of nif in the plant-associated Azoarcus and non-plant-associated Aromatoleum sub-groups.</title>
        <authorList>
            <person name="Lafos M."/>
            <person name="Maluk M."/>
            <person name="Batista M."/>
            <person name="Junghare M."/>
            <person name="Carmona M."/>
            <person name="Faoro H."/>
            <person name="Cruz L.M."/>
            <person name="Battistoni F."/>
            <person name="De Souza E."/>
            <person name="Pedrosa F."/>
            <person name="Chen W.-M."/>
            <person name="Poole P.S."/>
            <person name="Dixon R.A."/>
            <person name="James E.K."/>
        </authorList>
    </citation>
    <scope>NUCLEOTIDE SEQUENCE</scope>
    <source>
        <strain evidence="2">LuFRes1</strain>
    </source>
</reference>